<organism evidence="1 2">
    <name type="scientific">Papilio xuthus</name>
    <name type="common">Asian swallowtail butterfly</name>
    <dbReference type="NCBI Taxonomy" id="66420"/>
    <lineage>
        <taxon>Eukaryota</taxon>
        <taxon>Metazoa</taxon>
        <taxon>Ecdysozoa</taxon>
        <taxon>Arthropoda</taxon>
        <taxon>Hexapoda</taxon>
        <taxon>Insecta</taxon>
        <taxon>Pterygota</taxon>
        <taxon>Neoptera</taxon>
        <taxon>Endopterygota</taxon>
        <taxon>Lepidoptera</taxon>
        <taxon>Glossata</taxon>
        <taxon>Ditrysia</taxon>
        <taxon>Papilionoidea</taxon>
        <taxon>Papilionidae</taxon>
        <taxon>Papilioninae</taxon>
        <taxon>Papilio</taxon>
    </lineage>
</organism>
<gene>
    <name evidence="1" type="ORF">RR46_12272</name>
</gene>
<proteinExistence type="predicted"/>
<evidence type="ECO:0000313" key="2">
    <source>
        <dbReference type="Proteomes" id="UP000053268"/>
    </source>
</evidence>
<evidence type="ECO:0000313" key="1">
    <source>
        <dbReference type="EMBL" id="KPI96242.1"/>
    </source>
</evidence>
<sequence>MATRARLINYLSEERYAVLSARFAAFHETMNDPAQPVVRVYDTLAPRHMRELQLVREVSAELQQKKLDDTEKAVSISSTPHYLLSGITSRDSEKQVLF</sequence>
<reference evidence="1 2" key="1">
    <citation type="journal article" date="2015" name="Nat. Commun.">
        <title>Outbred genome sequencing and CRISPR/Cas9 gene editing in butterflies.</title>
        <authorList>
            <person name="Li X."/>
            <person name="Fan D."/>
            <person name="Zhang W."/>
            <person name="Liu G."/>
            <person name="Zhang L."/>
            <person name="Zhao L."/>
            <person name="Fang X."/>
            <person name="Chen L."/>
            <person name="Dong Y."/>
            <person name="Chen Y."/>
            <person name="Ding Y."/>
            <person name="Zhao R."/>
            <person name="Feng M."/>
            <person name="Zhu Y."/>
            <person name="Feng Y."/>
            <person name="Jiang X."/>
            <person name="Zhu D."/>
            <person name="Xiang H."/>
            <person name="Feng X."/>
            <person name="Li S."/>
            <person name="Wang J."/>
            <person name="Zhang G."/>
            <person name="Kronforst M.R."/>
            <person name="Wang W."/>
        </authorList>
    </citation>
    <scope>NUCLEOTIDE SEQUENCE [LARGE SCALE GENOMIC DNA]</scope>
    <source>
        <strain evidence="1">Ya'a_city_454_Px</strain>
        <tissue evidence="1">Whole body</tissue>
    </source>
</reference>
<keyword evidence="2" id="KW-1185">Reference proteome</keyword>
<dbReference type="AlphaFoldDB" id="A0A194PSF5"/>
<protein>
    <submittedName>
        <fullName evidence="1">Uncharacterized protein</fullName>
    </submittedName>
</protein>
<dbReference type="EMBL" id="KQ459593">
    <property type="protein sequence ID" value="KPI96242.1"/>
    <property type="molecule type" value="Genomic_DNA"/>
</dbReference>
<accession>A0A194PSF5</accession>
<name>A0A194PSF5_PAPXU</name>
<dbReference type="Proteomes" id="UP000053268">
    <property type="component" value="Unassembled WGS sequence"/>
</dbReference>